<protein>
    <submittedName>
        <fullName evidence="1">Uncharacterized protein</fullName>
    </submittedName>
</protein>
<sequence length="63" mass="7625">MTIFWSETADYSHLFTKEQFTILTIKKLLKRINFQVKNKKLINFGVLITVFYEKLHDKLDNFL</sequence>
<dbReference type="EMBL" id="REGN01001276">
    <property type="protein sequence ID" value="RNA35896.1"/>
    <property type="molecule type" value="Genomic_DNA"/>
</dbReference>
<proteinExistence type="predicted"/>
<name>A0A3M7SJE9_BRAPC</name>
<dbReference type="AlphaFoldDB" id="A0A3M7SJE9"/>
<evidence type="ECO:0000313" key="2">
    <source>
        <dbReference type="Proteomes" id="UP000276133"/>
    </source>
</evidence>
<comment type="caution">
    <text evidence="1">The sequence shown here is derived from an EMBL/GenBank/DDBJ whole genome shotgun (WGS) entry which is preliminary data.</text>
</comment>
<gene>
    <name evidence="1" type="ORF">BpHYR1_048554</name>
</gene>
<keyword evidence="2" id="KW-1185">Reference proteome</keyword>
<evidence type="ECO:0000313" key="1">
    <source>
        <dbReference type="EMBL" id="RNA35896.1"/>
    </source>
</evidence>
<dbReference type="Proteomes" id="UP000276133">
    <property type="component" value="Unassembled WGS sequence"/>
</dbReference>
<accession>A0A3M7SJE9</accession>
<organism evidence="1 2">
    <name type="scientific">Brachionus plicatilis</name>
    <name type="common">Marine rotifer</name>
    <name type="synonym">Brachionus muelleri</name>
    <dbReference type="NCBI Taxonomy" id="10195"/>
    <lineage>
        <taxon>Eukaryota</taxon>
        <taxon>Metazoa</taxon>
        <taxon>Spiralia</taxon>
        <taxon>Gnathifera</taxon>
        <taxon>Rotifera</taxon>
        <taxon>Eurotatoria</taxon>
        <taxon>Monogononta</taxon>
        <taxon>Pseudotrocha</taxon>
        <taxon>Ploima</taxon>
        <taxon>Brachionidae</taxon>
        <taxon>Brachionus</taxon>
    </lineage>
</organism>
<reference evidence="1 2" key="1">
    <citation type="journal article" date="2018" name="Sci. Rep.">
        <title>Genomic signatures of local adaptation to the degree of environmental predictability in rotifers.</title>
        <authorList>
            <person name="Franch-Gras L."/>
            <person name="Hahn C."/>
            <person name="Garcia-Roger E.M."/>
            <person name="Carmona M.J."/>
            <person name="Serra M."/>
            <person name="Gomez A."/>
        </authorList>
    </citation>
    <scope>NUCLEOTIDE SEQUENCE [LARGE SCALE GENOMIC DNA]</scope>
    <source>
        <strain evidence="1">HYR1</strain>
    </source>
</reference>